<dbReference type="EMBL" id="JAAALK010000290">
    <property type="protein sequence ID" value="KAG8045244.1"/>
    <property type="molecule type" value="Genomic_DNA"/>
</dbReference>
<evidence type="ECO:0000313" key="2">
    <source>
        <dbReference type="EMBL" id="KAG8045244.1"/>
    </source>
</evidence>
<dbReference type="Pfam" id="PF07762">
    <property type="entry name" value="DUF1618"/>
    <property type="match status" value="1"/>
</dbReference>
<evidence type="ECO:0000259" key="1">
    <source>
        <dbReference type="Pfam" id="PF07762"/>
    </source>
</evidence>
<sequence>MSLEFEKPPHATILTVHASIQLEDPASSPLFPYVFDVHSSGRSSSSPVTPEEHSDPLALTTSATRTPASLPPSLPPSLEKPIFPWQSIEFIELPESLAAVASTWSLSFVPPSPAVGLPRLRDCPVPTAHDRRPAGLVGRSQLRPPPLQFAEQLHLRYVPLPEGCLMVDDGNSPTSCDNLDKRRCVKLSEGMLRFVHIQSSNHPIIHDAPAVNMWIVEIRRTWCGSASTRCAWTRYGVTTATGPPDVW</sequence>
<proteinExistence type="predicted"/>
<gene>
    <name evidence="2" type="ORF">GUJ93_ZPchr0008g13036</name>
</gene>
<organism evidence="2 3">
    <name type="scientific">Zizania palustris</name>
    <name type="common">Northern wild rice</name>
    <dbReference type="NCBI Taxonomy" id="103762"/>
    <lineage>
        <taxon>Eukaryota</taxon>
        <taxon>Viridiplantae</taxon>
        <taxon>Streptophyta</taxon>
        <taxon>Embryophyta</taxon>
        <taxon>Tracheophyta</taxon>
        <taxon>Spermatophyta</taxon>
        <taxon>Magnoliopsida</taxon>
        <taxon>Liliopsida</taxon>
        <taxon>Poales</taxon>
        <taxon>Poaceae</taxon>
        <taxon>BOP clade</taxon>
        <taxon>Oryzoideae</taxon>
        <taxon>Oryzeae</taxon>
        <taxon>Zizaniinae</taxon>
        <taxon>Zizania</taxon>
    </lineage>
</organism>
<dbReference type="Proteomes" id="UP000729402">
    <property type="component" value="Unassembled WGS sequence"/>
</dbReference>
<name>A0A8J5VIC0_ZIZPA</name>
<feature type="domain" description="DUF1618" evidence="1">
    <location>
        <begin position="150"/>
        <end position="223"/>
    </location>
</feature>
<comment type="caution">
    <text evidence="2">The sequence shown here is derived from an EMBL/GenBank/DDBJ whole genome shotgun (WGS) entry which is preliminary data.</text>
</comment>
<evidence type="ECO:0000313" key="3">
    <source>
        <dbReference type="Proteomes" id="UP000729402"/>
    </source>
</evidence>
<keyword evidence="3" id="KW-1185">Reference proteome</keyword>
<dbReference type="InterPro" id="IPR011676">
    <property type="entry name" value="DUF1618"/>
</dbReference>
<reference evidence="2" key="1">
    <citation type="journal article" date="2021" name="bioRxiv">
        <title>Whole Genome Assembly and Annotation of Northern Wild Rice, Zizania palustris L., Supports a Whole Genome Duplication in the Zizania Genus.</title>
        <authorList>
            <person name="Haas M."/>
            <person name="Kono T."/>
            <person name="Macchietto M."/>
            <person name="Millas R."/>
            <person name="McGilp L."/>
            <person name="Shao M."/>
            <person name="Duquette J."/>
            <person name="Hirsch C.N."/>
            <person name="Kimball J."/>
        </authorList>
    </citation>
    <scope>NUCLEOTIDE SEQUENCE</scope>
    <source>
        <tissue evidence="2">Fresh leaf tissue</tissue>
    </source>
</reference>
<dbReference type="AlphaFoldDB" id="A0A8J5VIC0"/>
<reference evidence="2" key="2">
    <citation type="submission" date="2021-02" db="EMBL/GenBank/DDBJ databases">
        <authorList>
            <person name="Kimball J.A."/>
            <person name="Haas M.W."/>
            <person name="Macchietto M."/>
            <person name="Kono T."/>
            <person name="Duquette J."/>
            <person name="Shao M."/>
        </authorList>
    </citation>
    <scope>NUCLEOTIDE SEQUENCE</scope>
    <source>
        <tissue evidence="2">Fresh leaf tissue</tissue>
    </source>
</reference>
<accession>A0A8J5VIC0</accession>
<protein>
    <recommendedName>
        <fullName evidence="1">DUF1618 domain-containing protein</fullName>
    </recommendedName>
</protein>